<name>W7DG31_9LIST</name>
<sequence length="120" mass="13884">MKKGLFWFSYVVSGICFLLTIIAFVIGFIEHMHDTGGFQAVFKILETPITGFIKLTNGYIQKSVIEIILLIIVSYLLPAYFIVMTNILKRKKRTRTLKMPLLRLFFCKQFILNLGNSMIK</sequence>
<dbReference type="EMBL" id="AODM01000019">
    <property type="protein sequence ID" value="EUJ59138.1"/>
    <property type="molecule type" value="Genomic_DNA"/>
</dbReference>
<dbReference type="Proteomes" id="UP000019241">
    <property type="component" value="Unassembled WGS sequence"/>
</dbReference>
<comment type="caution">
    <text evidence="2">The sequence shown here is derived from an EMBL/GenBank/DDBJ whole genome shotgun (WGS) entry which is preliminary data.</text>
</comment>
<feature type="transmembrane region" description="Helical" evidence="1">
    <location>
        <begin position="7"/>
        <end position="29"/>
    </location>
</feature>
<reference evidence="2 3" key="1">
    <citation type="submission" date="2012-12" db="EMBL/GenBank/DDBJ databases">
        <title>Novel taxa of Listeriaceae from agricultural environments in the United States.</title>
        <authorList>
            <person name="den Bakker H.C."/>
            <person name="Allred A."/>
            <person name="Warchocki S."/>
            <person name="Wright E.M."/>
            <person name="Burrell A."/>
            <person name="Nightingale K.K."/>
            <person name="Kephart D."/>
            <person name="Wiedmann M."/>
        </authorList>
    </citation>
    <scope>NUCLEOTIDE SEQUENCE [LARGE SCALE GENOMIC DNA]</scope>
    <source>
        <strain evidence="2 3">FSL S10-1203</strain>
    </source>
</reference>
<evidence type="ECO:0000313" key="3">
    <source>
        <dbReference type="Proteomes" id="UP000019241"/>
    </source>
</evidence>
<evidence type="ECO:0000313" key="2">
    <source>
        <dbReference type="EMBL" id="EUJ59138.1"/>
    </source>
</evidence>
<proteinExistence type="predicted"/>
<accession>W7DG31</accession>
<keyword evidence="1" id="KW-0472">Membrane</keyword>
<evidence type="ECO:0000256" key="1">
    <source>
        <dbReference type="SAM" id="Phobius"/>
    </source>
</evidence>
<protein>
    <submittedName>
        <fullName evidence="2">Uncharacterized protein</fullName>
    </submittedName>
</protein>
<feature type="transmembrane region" description="Helical" evidence="1">
    <location>
        <begin position="67"/>
        <end position="88"/>
    </location>
</feature>
<dbReference type="PATRIC" id="fig|1265822.4.peg.1289"/>
<dbReference type="AlphaFoldDB" id="W7DG31"/>
<keyword evidence="1" id="KW-0812">Transmembrane</keyword>
<gene>
    <name evidence="2" type="ORF">MCOL2_06342</name>
</gene>
<keyword evidence="1" id="KW-1133">Transmembrane helix</keyword>
<organism evidence="2 3">
    <name type="scientific">Listeria fleischmannii FSL S10-1203</name>
    <dbReference type="NCBI Taxonomy" id="1265822"/>
    <lineage>
        <taxon>Bacteria</taxon>
        <taxon>Bacillati</taxon>
        <taxon>Bacillota</taxon>
        <taxon>Bacilli</taxon>
        <taxon>Bacillales</taxon>
        <taxon>Listeriaceae</taxon>
        <taxon>Listeria</taxon>
    </lineage>
</organism>